<proteinExistence type="predicted"/>
<dbReference type="AlphaFoldDB" id="A0A431WIA4"/>
<dbReference type="OrthoDB" id="2138957at2"/>
<sequence>MSFLQVSAMNKRSVRAFSMGILFAALLLFISGFGKEADMSVKNAKKVLTDEGFVVISKDDYNKLSAAQTKEVPEKIEEQKVETKAPEKEEAKTIYYVLEIKSGMSTGEISTKLKEANVIDNEEKFEQFLIDNGYHTKVQVGTFELNSSMDYEAIAKIITKS</sequence>
<keyword evidence="2" id="KW-1185">Reference proteome</keyword>
<reference evidence="1 2" key="1">
    <citation type="submission" date="2018-12" db="EMBL/GenBank/DDBJ databases">
        <title>Bacillus yapensis draft genome sequence.</title>
        <authorList>
            <person name="Yu L."/>
            <person name="Xu X."/>
            <person name="Tang X."/>
        </authorList>
    </citation>
    <scope>NUCLEOTIDE SEQUENCE [LARGE SCALE GENOMIC DNA]</scope>
    <source>
        <strain evidence="1 2">XXST-01</strain>
    </source>
</reference>
<protein>
    <recommendedName>
        <fullName evidence="3">Endolytic transglycosylase MltG</fullName>
    </recommendedName>
</protein>
<dbReference type="Proteomes" id="UP000271374">
    <property type="component" value="Unassembled WGS sequence"/>
</dbReference>
<gene>
    <name evidence="1" type="ORF">EKG37_05200</name>
</gene>
<evidence type="ECO:0000313" key="1">
    <source>
        <dbReference type="EMBL" id="RTR35276.1"/>
    </source>
</evidence>
<organism evidence="1 2">
    <name type="scientific">Bacillus yapensis</name>
    <dbReference type="NCBI Taxonomy" id="2492960"/>
    <lineage>
        <taxon>Bacteria</taxon>
        <taxon>Bacillati</taxon>
        <taxon>Bacillota</taxon>
        <taxon>Bacilli</taxon>
        <taxon>Bacillales</taxon>
        <taxon>Bacillaceae</taxon>
        <taxon>Bacillus</taxon>
    </lineage>
</organism>
<evidence type="ECO:0000313" key="2">
    <source>
        <dbReference type="Proteomes" id="UP000271374"/>
    </source>
</evidence>
<name>A0A431WIA4_9BACI</name>
<comment type="caution">
    <text evidence="1">The sequence shown here is derived from an EMBL/GenBank/DDBJ whole genome shotgun (WGS) entry which is preliminary data.</text>
</comment>
<accession>A0A431WIA4</accession>
<evidence type="ECO:0008006" key="3">
    <source>
        <dbReference type="Google" id="ProtNLM"/>
    </source>
</evidence>
<dbReference type="EMBL" id="RXNT01000003">
    <property type="protein sequence ID" value="RTR35276.1"/>
    <property type="molecule type" value="Genomic_DNA"/>
</dbReference>
<dbReference type="Gene3D" id="3.30.1490.480">
    <property type="entry name" value="Endolytic murein transglycosylase"/>
    <property type="match status" value="1"/>
</dbReference>